<dbReference type="Proteomes" id="UP001519460">
    <property type="component" value="Unassembled WGS sequence"/>
</dbReference>
<dbReference type="InterPro" id="IPR013783">
    <property type="entry name" value="Ig-like_fold"/>
</dbReference>
<dbReference type="PANTHER" id="PTHR16165">
    <property type="entry name" value="NXPE FAMILY MEMBER"/>
    <property type="match status" value="1"/>
</dbReference>
<accession>A0ABD0LV44</accession>
<gene>
    <name evidence="2" type="ORF">BaRGS_00005741</name>
</gene>
<dbReference type="EMBL" id="JACVVK020000022">
    <property type="protein sequence ID" value="KAK7503115.1"/>
    <property type="molecule type" value="Genomic_DNA"/>
</dbReference>
<feature type="domain" description="NXPE C-terminal" evidence="1">
    <location>
        <begin position="435"/>
        <end position="655"/>
    </location>
</feature>
<evidence type="ECO:0000313" key="3">
    <source>
        <dbReference type="Proteomes" id="UP001519460"/>
    </source>
</evidence>
<dbReference type="Gene3D" id="2.60.40.10">
    <property type="entry name" value="Immunoglobulins"/>
    <property type="match status" value="1"/>
</dbReference>
<evidence type="ECO:0000259" key="1">
    <source>
        <dbReference type="Pfam" id="PF24536"/>
    </source>
</evidence>
<dbReference type="Pfam" id="PF24536">
    <property type="entry name" value="NXPE4_C"/>
    <property type="match status" value="1"/>
</dbReference>
<comment type="caution">
    <text evidence="2">The sequence shown here is derived from an EMBL/GenBank/DDBJ whole genome shotgun (WGS) entry which is preliminary data.</text>
</comment>
<keyword evidence="3" id="KW-1185">Reference proteome</keyword>
<reference evidence="2 3" key="1">
    <citation type="journal article" date="2023" name="Sci. Data">
        <title>Genome assembly of the Korean intertidal mud-creeper Batillaria attramentaria.</title>
        <authorList>
            <person name="Patra A.K."/>
            <person name="Ho P.T."/>
            <person name="Jun S."/>
            <person name="Lee S.J."/>
            <person name="Kim Y."/>
            <person name="Won Y.J."/>
        </authorList>
    </citation>
    <scope>NUCLEOTIDE SEQUENCE [LARGE SCALE GENOMIC DNA]</scope>
    <source>
        <strain evidence="2">Wonlab-2016</strain>
    </source>
</reference>
<dbReference type="InterPro" id="IPR014756">
    <property type="entry name" value="Ig_E-set"/>
</dbReference>
<name>A0ABD0LV44_9CAEN</name>
<evidence type="ECO:0000313" key="2">
    <source>
        <dbReference type="EMBL" id="KAK7503115.1"/>
    </source>
</evidence>
<dbReference type="PANTHER" id="PTHR16165:SF5">
    <property type="entry name" value="NXPE FAMILY MEMBER 3"/>
    <property type="match status" value="1"/>
</dbReference>
<proteinExistence type="predicted"/>
<sequence>MTRLVRCHRVRNRGRAGGRKKGKDSVTVVASLSRICHLQLAARLSRSQLNLKTIPGGHSFGSIVHIADWWRKISHAGSINGAKKSPTKVPNVNQMTAKIKVMGLTTVSIPSVIRDATTHSPSTSRINTTGLLDYLADYSNESVDAVQSGNSPNSSTSGVISNHLTYEPYFVDLHNEYLIPYMLDHGMIGAQPGAGRREAVVGTEIEASYLAYPRLQHMDDAPNEFRSRVVLISPPNQVHKVGDKIQFRVDLYDLRGKAREGGGDEVRAWLTTPLLPNTAVAAHVTDLGNGSYVAETILKWTGLTLVRVALTYPREFLRALVELRHELHTTRWITAIFNNRNGSQERTPCLPYLPVPGFYNTCNLTSQNGDMPWYCGHPSDPVLNCSHWARTENLAFLLPLPLSDPELQLIAKIDSPRRETWELPAPTGWLRVGSWQGLTCSLPDLDVFQVRQCLRNTSMLLLGDSNARLMFSIVKSMLGCPSSAVWHAKIHCEAPWLNATLTFAPHARPFNVGAKQGGLHTLSIKEALRALPNNTNHIIVLHYFMHFSLYPLSVFRDRVRAARQAIQDLLETRPEVKILIRGPHVLFGGRGFHAILGDNFGPWYIDVLKKEFKGLYDKVWFLDFWDMSIAAVNRSAHPPTATILQMLKVLFGHIC</sequence>
<protein>
    <recommendedName>
        <fullName evidence="1">NXPE C-terminal domain-containing protein</fullName>
    </recommendedName>
</protein>
<dbReference type="SUPFAM" id="SSF81296">
    <property type="entry name" value="E set domains"/>
    <property type="match status" value="1"/>
</dbReference>
<dbReference type="AlphaFoldDB" id="A0ABD0LV44"/>
<organism evidence="2 3">
    <name type="scientific">Batillaria attramentaria</name>
    <dbReference type="NCBI Taxonomy" id="370345"/>
    <lineage>
        <taxon>Eukaryota</taxon>
        <taxon>Metazoa</taxon>
        <taxon>Spiralia</taxon>
        <taxon>Lophotrochozoa</taxon>
        <taxon>Mollusca</taxon>
        <taxon>Gastropoda</taxon>
        <taxon>Caenogastropoda</taxon>
        <taxon>Sorbeoconcha</taxon>
        <taxon>Cerithioidea</taxon>
        <taxon>Batillariidae</taxon>
        <taxon>Batillaria</taxon>
    </lineage>
</organism>
<dbReference type="InterPro" id="IPR057106">
    <property type="entry name" value="NXPE4_C"/>
</dbReference>